<organism evidence="2 3">
    <name type="scientific">Musa balbisiana</name>
    <name type="common">Banana</name>
    <dbReference type="NCBI Taxonomy" id="52838"/>
    <lineage>
        <taxon>Eukaryota</taxon>
        <taxon>Viridiplantae</taxon>
        <taxon>Streptophyta</taxon>
        <taxon>Embryophyta</taxon>
        <taxon>Tracheophyta</taxon>
        <taxon>Spermatophyta</taxon>
        <taxon>Magnoliopsida</taxon>
        <taxon>Liliopsida</taxon>
        <taxon>Zingiberales</taxon>
        <taxon>Musaceae</taxon>
        <taxon>Musa</taxon>
    </lineage>
</organism>
<dbReference type="Proteomes" id="UP000317650">
    <property type="component" value="Chromosome 9"/>
</dbReference>
<gene>
    <name evidence="2" type="ORF">C4D60_Mb09t04510</name>
</gene>
<dbReference type="AlphaFoldDB" id="A0A4V6T405"/>
<reference evidence="2 3" key="1">
    <citation type="journal article" date="2019" name="Nat. Plants">
        <title>Genome sequencing of Musa balbisiana reveals subgenome evolution and function divergence in polyploid bananas.</title>
        <authorList>
            <person name="Yao X."/>
        </authorList>
    </citation>
    <scope>NUCLEOTIDE SEQUENCE [LARGE SCALE GENOMIC DNA]</scope>
    <source>
        <strain evidence="3">cv. DH-PKW</strain>
        <tissue evidence="2">Leaves</tissue>
    </source>
</reference>
<keyword evidence="3" id="KW-1185">Reference proteome</keyword>
<sequence length="93" mass="10210">MADLMEDYSAPSHLFANLPVMQGSELGFLRAQPRMDHQLLRPGNIDGSSDVPTNSLDRRNPVMRPSTPLTSAPSANDCSISKYCPALICDYIE</sequence>
<evidence type="ECO:0000313" key="3">
    <source>
        <dbReference type="Proteomes" id="UP000317650"/>
    </source>
</evidence>
<dbReference type="EMBL" id="PYDT01000010">
    <property type="protein sequence ID" value="THU46396.1"/>
    <property type="molecule type" value="Genomic_DNA"/>
</dbReference>
<comment type="caution">
    <text evidence="2">The sequence shown here is derived from an EMBL/GenBank/DDBJ whole genome shotgun (WGS) entry which is preliminary data.</text>
</comment>
<accession>A0A4V6T405</accession>
<proteinExistence type="predicted"/>
<feature type="region of interest" description="Disordered" evidence="1">
    <location>
        <begin position="40"/>
        <end position="75"/>
    </location>
</feature>
<evidence type="ECO:0000313" key="2">
    <source>
        <dbReference type="EMBL" id="THU46396.1"/>
    </source>
</evidence>
<evidence type="ECO:0000256" key="1">
    <source>
        <dbReference type="SAM" id="MobiDB-lite"/>
    </source>
</evidence>
<name>A0A4V6T405_MUSBA</name>
<protein>
    <submittedName>
        <fullName evidence="2">Uncharacterized protein</fullName>
    </submittedName>
</protein>
<feature type="compositionally biased region" description="Polar residues" evidence="1">
    <location>
        <begin position="46"/>
        <end position="55"/>
    </location>
</feature>